<dbReference type="PANTHER" id="PTHR30461:SF23">
    <property type="entry name" value="DNA RECOMBINASE-RELATED"/>
    <property type="match status" value="1"/>
</dbReference>
<dbReference type="PATRIC" id="fig|745776.4.peg.1924"/>
<dbReference type="Gene3D" id="3.40.50.1390">
    <property type="entry name" value="Resolvase, N-terminal catalytic domain"/>
    <property type="match status" value="1"/>
</dbReference>
<dbReference type="AlphaFoldDB" id="H8GX72"/>
<dbReference type="PROSITE" id="PS51737">
    <property type="entry name" value="RECOMBINASE_DNA_BIND"/>
    <property type="match status" value="1"/>
</dbReference>
<keyword evidence="2" id="KW-0238">DNA-binding</keyword>
<evidence type="ECO:0000256" key="3">
    <source>
        <dbReference type="ARBA" id="ARBA00023172"/>
    </source>
</evidence>
<keyword evidence="9" id="KW-1185">Reference proteome</keyword>
<dbReference type="PROSITE" id="PS51736">
    <property type="entry name" value="RECOMBINASES_3"/>
    <property type="match status" value="1"/>
</dbReference>
<keyword evidence="3" id="KW-0233">DNA recombination</keyword>
<keyword evidence="1" id="KW-0229">DNA integration</keyword>
<dbReference type="InterPro" id="IPR006118">
    <property type="entry name" value="Recombinase_CS"/>
</dbReference>
<organism evidence="8 9">
    <name type="scientific">Deinococcus gobiensis (strain DSM 21396 / JCM 16679 / CGMCC 1.7299 / I-0)</name>
    <dbReference type="NCBI Taxonomy" id="745776"/>
    <lineage>
        <taxon>Bacteria</taxon>
        <taxon>Thermotogati</taxon>
        <taxon>Deinococcota</taxon>
        <taxon>Deinococci</taxon>
        <taxon>Deinococcales</taxon>
        <taxon>Deinococcaceae</taxon>
        <taxon>Deinococcus</taxon>
    </lineage>
</organism>
<dbReference type="InterPro" id="IPR006119">
    <property type="entry name" value="Resolv_N"/>
</dbReference>
<dbReference type="GO" id="GO:0003677">
    <property type="term" value="F:DNA binding"/>
    <property type="evidence" value="ECO:0007669"/>
    <property type="project" value="UniProtKB-KW"/>
</dbReference>
<dbReference type="HOGENOM" id="CLU_010686_18_3_0"/>
<gene>
    <name evidence="8" type="ordered locus">DGo_CA1874</name>
</gene>
<dbReference type="InterPro" id="IPR011109">
    <property type="entry name" value="DNA_bind_recombinase_dom"/>
</dbReference>
<feature type="domain" description="Resolvase/invertase-type recombinase catalytic" evidence="6">
    <location>
        <begin position="5"/>
        <end position="151"/>
    </location>
</feature>
<dbReference type="PANTHER" id="PTHR30461">
    <property type="entry name" value="DNA-INVERTASE FROM LAMBDOID PROPHAGE"/>
    <property type="match status" value="1"/>
</dbReference>
<dbReference type="InterPro" id="IPR038109">
    <property type="entry name" value="DNA_bind_recomb_sf"/>
</dbReference>
<evidence type="ECO:0000259" key="6">
    <source>
        <dbReference type="PROSITE" id="PS51736"/>
    </source>
</evidence>
<dbReference type="SUPFAM" id="SSF53041">
    <property type="entry name" value="Resolvase-like"/>
    <property type="match status" value="1"/>
</dbReference>
<dbReference type="Pfam" id="PF00239">
    <property type="entry name" value="Resolvase"/>
    <property type="match status" value="1"/>
</dbReference>
<dbReference type="GO" id="GO:0000150">
    <property type="term" value="F:DNA strand exchange activity"/>
    <property type="evidence" value="ECO:0007669"/>
    <property type="project" value="InterPro"/>
</dbReference>
<evidence type="ECO:0000313" key="8">
    <source>
        <dbReference type="EMBL" id="AFD25801.1"/>
    </source>
</evidence>
<accession>H8GX72</accession>
<evidence type="ECO:0000256" key="4">
    <source>
        <dbReference type="PIRSR" id="PIRSR606118-50"/>
    </source>
</evidence>
<dbReference type="OrthoDB" id="65783at2"/>
<dbReference type="STRING" id="745776.DGo_CA1874"/>
<dbReference type="GO" id="GO:0015074">
    <property type="term" value="P:DNA integration"/>
    <property type="evidence" value="ECO:0007669"/>
    <property type="project" value="UniProtKB-KW"/>
</dbReference>
<dbReference type="CDD" id="cd00338">
    <property type="entry name" value="Ser_Recombinase"/>
    <property type="match status" value="1"/>
</dbReference>
<evidence type="ECO:0000256" key="1">
    <source>
        <dbReference type="ARBA" id="ARBA00022908"/>
    </source>
</evidence>
<evidence type="ECO:0000256" key="5">
    <source>
        <dbReference type="PROSITE-ProRule" id="PRU10137"/>
    </source>
</evidence>
<dbReference type="SMART" id="SM00857">
    <property type="entry name" value="Resolvase"/>
    <property type="match status" value="1"/>
</dbReference>
<dbReference type="InterPro" id="IPR050639">
    <property type="entry name" value="SSR_resolvase"/>
</dbReference>
<dbReference type="Proteomes" id="UP000007575">
    <property type="component" value="Chromosome"/>
</dbReference>
<feature type="active site" description="O-(5'-phospho-DNA)-serine intermediate" evidence="4 5">
    <location>
        <position position="13"/>
    </location>
</feature>
<protein>
    <submittedName>
        <fullName evidence="8">Recombinase</fullName>
    </submittedName>
</protein>
<dbReference type="Gene3D" id="3.90.1750.20">
    <property type="entry name" value="Putative Large Serine Recombinase, Chain B, Domain 2"/>
    <property type="match status" value="1"/>
</dbReference>
<feature type="domain" description="Recombinase" evidence="7">
    <location>
        <begin position="157"/>
        <end position="268"/>
    </location>
</feature>
<dbReference type="EMBL" id="CP002191">
    <property type="protein sequence ID" value="AFD25801.1"/>
    <property type="molecule type" value="Genomic_DNA"/>
</dbReference>
<evidence type="ECO:0000256" key="2">
    <source>
        <dbReference type="ARBA" id="ARBA00023125"/>
    </source>
</evidence>
<dbReference type="KEGG" id="dgo:DGo_CA1874"/>
<dbReference type="InterPro" id="IPR025827">
    <property type="entry name" value="Zn_ribbon_recom_dom"/>
</dbReference>
<reference evidence="8 9" key="1">
    <citation type="journal article" date="2012" name="PLoS ONE">
        <title>Genome sequence and transcriptome analysis of the radioresistant bacterium Deinococcus gobiensis: insights into the extreme environmental adaptations.</title>
        <authorList>
            <person name="Yuan M."/>
            <person name="Chen M."/>
            <person name="Zhang W."/>
            <person name="Lu W."/>
            <person name="Wang J."/>
            <person name="Yang M."/>
            <person name="Zhao P."/>
            <person name="Tang R."/>
            <person name="Li X."/>
            <person name="Hao Y."/>
            <person name="Zhou Z."/>
            <person name="Zhan Y."/>
            <person name="Yu H."/>
            <person name="Teng C."/>
            <person name="Yan Y."/>
            <person name="Ping S."/>
            <person name="Wang Y."/>
            <person name="Lin M."/>
        </authorList>
    </citation>
    <scope>NUCLEOTIDE SEQUENCE [LARGE SCALE GENOMIC DNA]</scope>
    <source>
        <strain evidence="8 9">I-0</strain>
    </source>
</reference>
<dbReference type="Pfam" id="PF07508">
    <property type="entry name" value="Recombinase"/>
    <property type="match status" value="1"/>
</dbReference>
<proteinExistence type="predicted"/>
<dbReference type="InterPro" id="IPR036162">
    <property type="entry name" value="Resolvase-like_N_sf"/>
</dbReference>
<name>H8GX72_DEIGI</name>
<dbReference type="eggNOG" id="COG1961">
    <property type="taxonomic scope" value="Bacteria"/>
</dbReference>
<evidence type="ECO:0000259" key="7">
    <source>
        <dbReference type="PROSITE" id="PS51737"/>
    </source>
</evidence>
<dbReference type="PROSITE" id="PS00397">
    <property type="entry name" value="RECOMBINASES_1"/>
    <property type="match status" value="1"/>
</dbReference>
<dbReference type="RefSeq" id="WP_014685284.1">
    <property type="nucleotide sequence ID" value="NC_017790.1"/>
</dbReference>
<sequence>MTPRPTALYLRVSTPGQVGEDKFGLEVQTRAAEHYAAAHSLPITQVYQDVITGTRATRKALDQLLDEASRYEVVLVSSVDRLARRTAIAYAVLEELLETGVEVHSADMGIIDPKDEMSSMNFGVRSVFAQAEHMRIAKRLRGGMLAKVRSGKPVVPLNGYGWKDGQIFEEEAQWVRQMYGWAREGWTAHAILTEMNRLGVPRRTASPWSDSTVKYILRNPVYKGLYSYGGARPSRGDGRDLVTCEVEAIVPPAEWEATQRSISSRKKGGRPFKSKSADEFPLKSRLRCGLCGSTMTAVKNVPQAKGLVPRQAHLAYYCYRVYKRAGMSLELCTHRRHYGAKKIHPFVLEQLHALLLDDQALLAALPSEPPKALDVRPAVAAIEKRLKNLKMLALDGVIPPDEYKETRAELEGQRQALEAPQTIAFVPPNLVAARQKLGEVLASGNLTEIARRLDLRVVVHPDGRLDLLLSAL</sequence>
<dbReference type="Pfam" id="PF13408">
    <property type="entry name" value="Zn_ribbon_recom"/>
    <property type="match status" value="1"/>
</dbReference>
<evidence type="ECO:0000313" key="9">
    <source>
        <dbReference type="Proteomes" id="UP000007575"/>
    </source>
</evidence>